<dbReference type="Proteomes" id="UP000887458">
    <property type="component" value="Unassembled WGS sequence"/>
</dbReference>
<reference evidence="1 2" key="1">
    <citation type="journal article" date="2018" name="J. Allergy Clin. Immunol.">
        <title>High-quality assembly of Dermatophagoides pteronyssinus genome and transcriptome reveals a wide range of novel allergens.</title>
        <authorList>
            <person name="Liu X.Y."/>
            <person name="Yang K.Y."/>
            <person name="Wang M.Q."/>
            <person name="Kwok J.S."/>
            <person name="Zeng X."/>
            <person name="Yang Z."/>
            <person name="Xiao X.J."/>
            <person name="Lau C.P."/>
            <person name="Li Y."/>
            <person name="Huang Z.M."/>
            <person name="Ba J.G."/>
            <person name="Yim A.K."/>
            <person name="Ouyang C.Y."/>
            <person name="Ngai S.M."/>
            <person name="Chan T.F."/>
            <person name="Leung E.L."/>
            <person name="Liu L."/>
            <person name="Liu Z.G."/>
            <person name="Tsui S.K."/>
        </authorList>
    </citation>
    <scope>NUCLEOTIDE SEQUENCE [LARGE SCALE GENOMIC DNA]</scope>
    <source>
        <strain evidence="1">Derp</strain>
    </source>
</reference>
<gene>
    <name evidence="1" type="ORF">DERP_012344</name>
</gene>
<dbReference type="EMBL" id="NJHN03000025">
    <property type="protein sequence ID" value="KAH9424857.1"/>
    <property type="molecule type" value="Genomic_DNA"/>
</dbReference>
<organism evidence="1 2">
    <name type="scientific">Dermatophagoides pteronyssinus</name>
    <name type="common">European house dust mite</name>
    <dbReference type="NCBI Taxonomy" id="6956"/>
    <lineage>
        <taxon>Eukaryota</taxon>
        <taxon>Metazoa</taxon>
        <taxon>Ecdysozoa</taxon>
        <taxon>Arthropoda</taxon>
        <taxon>Chelicerata</taxon>
        <taxon>Arachnida</taxon>
        <taxon>Acari</taxon>
        <taxon>Acariformes</taxon>
        <taxon>Sarcoptiformes</taxon>
        <taxon>Astigmata</taxon>
        <taxon>Psoroptidia</taxon>
        <taxon>Analgoidea</taxon>
        <taxon>Pyroglyphidae</taxon>
        <taxon>Dermatophagoidinae</taxon>
        <taxon>Dermatophagoides</taxon>
    </lineage>
</organism>
<sequence length="72" mass="8640">MIIQTVWTFLERTYYIQIKICTKQLNDTAKLIIILNSNITNFHKSHQEVNCIDKKMMKLSNVMLCYNNNHYD</sequence>
<keyword evidence="2" id="KW-1185">Reference proteome</keyword>
<reference evidence="1 2" key="2">
    <citation type="journal article" date="2022" name="Mol. Biol. Evol.">
        <title>Comparative Genomics Reveals Insights into the Divergent Evolution of Astigmatic Mites and Household Pest Adaptations.</title>
        <authorList>
            <person name="Xiong Q."/>
            <person name="Wan A.T."/>
            <person name="Liu X."/>
            <person name="Fung C.S."/>
            <person name="Xiao X."/>
            <person name="Malainual N."/>
            <person name="Hou J."/>
            <person name="Wang L."/>
            <person name="Wang M."/>
            <person name="Yang K.Y."/>
            <person name="Cui Y."/>
            <person name="Leung E.L."/>
            <person name="Nong W."/>
            <person name="Shin S.K."/>
            <person name="Au S.W."/>
            <person name="Jeong K.Y."/>
            <person name="Chew F.T."/>
            <person name="Hui J.H."/>
            <person name="Leung T.F."/>
            <person name="Tungtrongchitr A."/>
            <person name="Zhong N."/>
            <person name="Liu Z."/>
            <person name="Tsui S.K."/>
        </authorList>
    </citation>
    <scope>NUCLEOTIDE SEQUENCE [LARGE SCALE GENOMIC DNA]</scope>
    <source>
        <strain evidence="1">Derp</strain>
    </source>
</reference>
<protein>
    <submittedName>
        <fullName evidence="1">Uncharacterized protein</fullName>
    </submittedName>
</protein>
<evidence type="ECO:0000313" key="1">
    <source>
        <dbReference type="EMBL" id="KAH9424857.1"/>
    </source>
</evidence>
<evidence type="ECO:0000313" key="2">
    <source>
        <dbReference type="Proteomes" id="UP000887458"/>
    </source>
</evidence>
<accession>A0ABQ8JR30</accession>
<proteinExistence type="predicted"/>
<comment type="caution">
    <text evidence="1">The sequence shown here is derived from an EMBL/GenBank/DDBJ whole genome shotgun (WGS) entry which is preliminary data.</text>
</comment>
<name>A0ABQ8JR30_DERPT</name>